<evidence type="ECO:0000313" key="4">
    <source>
        <dbReference type="Proteomes" id="UP000007484"/>
    </source>
</evidence>
<name>F0QR09_MYCSL</name>
<dbReference type="InterPro" id="IPR044946">
    <property type="entry name" value="Restrct_endonuc_typeI_TRD_sf"/>
</dbReference>
<dbReference type="GO" id="GO:0009307">
    <property type="term" value="P:DNA restriction-modification system"/>
    <property type="evidence" value="ECO:0007669"/>
    <property type="project" value="UniProtKB-KW"/>
</dbReference>
<proteinExistence type="predicted"/>
<keyword evidence="2" id="KW-0238">DNA-binding</keyword>
<dbReference type="EC" id="3.1.21.3" evidence="3"/>
<accession>F0QR09</accession>
<evidence type="ECO:0000313" key="3">
    <source>
        <dbReference type="EMBL" id="ADX97929.1"/>
    </source>
</evidence>
<evidence type="ECO:0000256" key="2">
    <source>
        <dbReference type="ARBA" id="ARBA00023125"/>
    </source>
</evidence>
<dbReference type="GO" id="GO:0009035">
    <property type="term" value="F:type I site-specific deoxyribonuclease activity"/>
    <property type="evidence" value="ECO:0007669"/>
    <property type="project" value="UniProtKB-EC"/>
</dbReference>
<organism evidence="3 4">
    <name type="scientific">Mycoplasma suis (strain Illinois)</name>
    <dbReference type="NCBI Taxonomy" id="768700"/>
    <lineage>
        <taxon>Bacteria</taxon>
        <taxon>Bacillati</taxon>
        <taxon>Mycoplasmatota</taxon>
        <taxon>Mollicutes</taxon>
        <taxon>Mycoplasmataceae</taxon>
        <taxon>Mycoplasma</taxon>
    </lineage>
</organism>
<evidence type="ECO:0000256" key="1">
    <source>
        <dbReference type="ARBA" id="ARBA00022747"/>
    </source>
</evidence>
<sequence>MLSAYDELFENNKRQIEILERVRTLIYKKWFGEFYRDNVPLPEGWRFEKLENLVTIKRGEVAAGEEISLVEAKNKITYPFFTSSKDSPKIIDRYSYDQTAILLTTARYFVVNIYRGKFEASDGCLILSLSLSLSQFLRERFSYIFDIRNNQKFSSSFGGESYRN</sequence>
<dbReference type="HOGENOM" id="CLU_1617201_0_0_14"/>
<dbReference type="AlphaFoldDB" id="F0QR09"/>
<dbReference type="GO" id="GO:0003677">
    <property type="term" value="F:DNA binding"/>
    <property type="evidence" value="ECO:0007669"/>
    <property type="project" value="UniProtKB-KW"/>
</dbReference>
<dbReference type="EMBL" id="CP002525">
    <property type="protein sequence ID" value="ADX97929.1"/>
    <property type="molecule type" value="Genomic_DNA"/>
</dbReference>
<reference evidence="3 4" key="1">
    <citation type="journal article" date="2011" name="J. Bacteriol.">
        <title>Complete genome sequences of two hemotropic Mycoplasmas, Mycoplasma haemofelis strain Ohio2 and Mycoplasma suis strain Illinois.</title>
        <authorList>
            <person name="Messick J.B."/>
            <person name="Santos A.P."/>
            <person name="Guimaraes A.M."/>
        </authorList>
    </citation>
    <scope>NUCLEOTIDE SEQUENCE [LARGE SCALE GENOMIC DNA]</scope>
    <source>
        <strain evidence="3 4">Illinois</strain>
    </source>
</reference>
<protein>
    <submittedName>
        <fullName evidence="3">Putative type I restriction-modification system specificity subunit</fullName>
        <ecNumber evidence="3">3.1.21.3</ecNumber>
    </submittedName>
</protein>
<dbReference type="STRING" id="768700.MSU_0392"/>
<gene>
    <name evidence="3" type="ordered locus">MSU_0392</name>
</gene>
<keyword evidence="4" id="KW-1185">Reference proteome</keyword>
<dbReference type="Proteomes" id="UP000007484">
    <property type="component" value="Chromosome"/>
</dbReference>
<keyword evidence="1" id="KW-0680">Restriction system</keyword>
<dbReference type="KEGG" id="mss:MSU_0392"/>
<dbReference type="Gene3D" id="3.90.220.20">
    <property type="entry name" value="DNA methylase specificity domains"/>
    <property type="match status" value="1"/>
</dbReference>
<dbReference type="SUPFAM" id="SSF116734">
    <property type="entry name" value="DNA methylase specificity domain"/>
    <property type="match status" value="1"/>
</dbReference>
<keyword evidence="3" id="KW-0378">Hydrolase</keyword>